<dbReference type="SUPFAM" id="SSF51735">
    <property type="entry name" value="NAD(P)-binding Rossmann-fold domains"/>
    <property type="match status" value="1"/>
</dbReference>
<name>A0AAD5UAL1_9FUNG</name>
<evidence type="ECO:0000313" key="2">
    <source>
        <dbReference type="EMBL" id="KAJ3252709.1"/>
    </source>
</evidence>
<dbReference type="InterPro" id="IPR052228">
    <property type="entry name" value="Sec_Metab_Biosynth_Oxidored"/>
</dbReference>
<reference evidence="2" key="1">
    <citation type="submission" date="2020-05" db="EMBL/GenBank/DDBJ databases">
        <title>Phylogenomic resolution of chytrid fungi.</title>
        <authorList>
            <person name="Stajich J.E."/>
            <person name="Amses K."/>
            <person name="Simmons R."/>
            <person name="Seto K."/>
            <person name="Myers J."/>
            <person name="Bonds A."/>
            <person name="Quandt C.A."/>
            <person name="Barry K."/>
            <person name="Liu P."/>
            <person name="Grigoriev I."/>
            <person name="Longcore J.E."/>
            <person name="James T.Y."/>
        </authorList>
    </citation>
    <scope>NUCLEOTIDE SEQUENCE</scope>
    <source>
        <strain evidence="2">PLAUS21</strain>
    </source>
</reference>
<keyword evidence="3" id="KW-1185">Reference proteome</keyword>
<keyword evidence="1" id="KW-0560">Oxidoreductase</keyword>
<protein>
    <submittedName>
        <fullName evidence="2">Uncharacterized protein</fullName>
    </submittedName>
</protein>
<accession>A0AAD5UAL1</accession>
<gene>
    <name evidence="2" type="ORF">HK103_001322</name>
</gene>
<dbReference type="PRINTS" id="PR00081">
    <property type="entry name" value="GDHRDH"/>
</dbReference>
<dbReference type="Gene3D" id="3.40.50.720">
    <property type="entry name" value="NAD(P)-binding Rossmann-like Domain"/>
    <property type="match status" value="1"/>
</dbReference>
<dbReference type="Proteomes" id="UP001210925">
    <property type="component" value="Unassembled WGS sequence"/>
</dbReference>
<dbReference type="InterPro" id="IPR002347">
    <property type="entry name" value="SDR_fam"/>
</dbReference>
<dbReference type="GO" id="GO:0016491">
    <property type="term" value="F:oxidoreductase activity"/>
    <property type="evidence" value="ECO:0007669"/>
    <property type="project" value="UniProtKB-KW"/>
</dbReference>
<dbReference type="PANTHER" id="PTHR47534:SF3">
    <property type="entry name" value="ALCOHOL DEHYDROGENASE-LIKE C-TERMINAL DOMAIN-CONTAINING PROTEIN"/>
    <property type="match status" value="1"/>
</dbReference>
<dbReference type="AlphaFoldDB" id="A0AAD5UAL1"/>
<evidence type="ECO:0000256" key="1">
    <source>
        <dbReference type="ARBA" id="ARBA00023002"/>
    </source>
</evidence>
<sequence length="305" mass="33715">MNYLFGPPVEKINKLSSDQLEALFKNKNILIVGGTAGIGKALAIASLNRGSNVTVVGRRNPGQDLEKAKFIQKDLTLMRDASKLPNDIDLSKYDIAVFTNGIIASNERVLTKEGVEIDMAVSCLSRFAILKHFVSKKFAANRFDKKVKPRLFLMGFPGKDITVEDVDDMNSEKKYSLMNAHMNTVVANDAFVTYFAKALPNTNVYGLNPGLIKTEIRDNALGKGSWLSFITESVIGAFYPTTTTFAENTLVHLMVSPELENKTDTSFGPDLSILKRNSFLEKDNNYERIIKSIDGLLDKALGATF</sequence>
<evidence type="ECO:0000313" key="3">
    <source>
        <dbReference type="Proteomes" id="UP001210925"/>
    </source>
</evidence>
<proteinExistence type="predicted"/>
<comment type="caution">
    <text evidence="2">The sequence shown here is derived from an EMBL/GenBank/DDBJ whole genome shotgun (WGS) entry which is preliminary data.</text>
</comment>
<dbReference type="InterPro" id="IPR036291">
    <property type="entry name" value="NAD(P)-bd_dom_sf"/>
</dbReference>
<dbReference type="PANTHER" id="PTHR47534">
    <property type="entry name" value="YALI0E05731P"/>
    <property type="match status" value="1"/>
</dbReference>
<organism evidence="2 3">
    <name type="scientific">Boothiomyces macroporosus</name>
    <dbReference type="NCBI Taxonomy" id="261099"/>
    <lineage>
        <taxon>Eukaryota</taxon>
        <taxon>Fungi</taxon>
        <taxon>Fungi incertae sedis</taxon>
        <taxon>Chytridiomycota</taxon>
        <taxon>Chytridiomycota incertae sedis</taxon>
        <taxon>Chytridiomycetes</taxon>
        <taxon>Rhizophydiales</taxon>
        <taxon>Terramycetaceae</taxon>
        <taxon>Boothiomyces</taxon>
    </lineage>
</organism>
<dbReference type="EMBL" id="JADGKB010000132">
    <property type="protein sequence ID" value="KAJ3252709.1"/>
    <property type="molecule type" value="Genomic_DNA"/>
</dbReference>